<accession>A0A4Z1FGM5</accession>
<protein>
    <recommendedName>
        <fullName evidence="2">DNA2/NAM7 helicase-like C-terminal domain-containing protein</fullName>
    </recommendedName>
</protein>
<evidence type="ECO:0000256" key="1">
    <source>
        <dbReference type="SAM" id="MobiDB-lite"/>
    </source>
</evidence>
<dbReference type="InterPro" id="IPR041679">
    <property type="entry name" value="DNA2/NAM7-like_C"/>
</dbReference>
<evidence type="ECO:0000259" key="2">
    <source>
        <dbReference type="Pfam" id="PF13087"/>
    </source>
</evidence>
<dbReference type="AlphaFoldDB" id="A0A4Z1FGM5"/>
<dbReference type="InterPro" id="IPR027417">
    <property type="entry name" value="P-loop_NTPase"/>
</dbReference>
<dbReference type="GO" id="GO:0031048">
    <property type="term" value="P:regulatory ncRNA-mediated heterochromatin formation"/>
    <property type="evidence" value="ECO:0007669"/>
    <property type="project" value="TreeGrafter"/>
</dbReference>
<proteinExistence type="predicted"/>
<evidence type="ECO:0000313" key="3">
    <source>
        <dbReference type="EMBL" id="TGO20621.1"/>
    </source>
</evidence>
<feature type="region of interest" description="Disordered" evidence="1">
    <location>
        <begin position="269"/>
        <end position="296"/>
    </location>
</feature>
<reference evidence="3 4" key="1">
    <citation type="submission" date="2017-12" db="EMBL/GenBank/DDBJ databases">
        <title>Comparative genomics of Botrytis spp.</title>
        <authorList>
            <person name="Valero-Jimenez C.A."/>
            <person name="Tapia P."/>
            <person name="Veloso J."/>
            <person name="Silva-Moreno E."/>
            <person name="Staats M."/>
            <person name="Valdes J.H."/>
            <person name="Van Kan J.A.L."/>
        </authorList>
    </citation>
    <scope>NUCLEOTIDE SEQUENCE [LARGE SCALE GENOMIC DNA]</scope>
    <source>
        <strain evidence="3 4">Bp0003</strain>
    </source>
</reference>
<feature type="compositionally biased region" description="Acidic residues" evidence="1">
    <location>
        <begin position="275"/>
        <end position="285"/>
    </location>
</feature>
<dbReference type="Gene3D" id="3.40.50.300">
    <property type="entry name" value="P-loop containing nucleotide triphosphate hydrolases"/>
    <property type="match status" value="1"/>
</dbReference>
<name>A0A4Z1FGM5_9HELO</name>
<feature type="domain" description="DNA2/NAM7 helicase-like C-terminal" evidence="2">
    <location>
        <begin position="1"/>
        <end position="137"/>
    </location>
</feature>
<dbReference type="GO" id="GO:0031380">
    <property type="term" value="C:nuclear RNA-directed RNA polymerase complex"/>
    <property type="evidence" value="ECO:0007669"/>
    <property type="project" value="TreeGrafter"/>
</dbReference>
<evidence type="ECO:0000313" key="4">
    <source>
        <dbReference type="Proteomes" id="UP000297910"/>
    </source>
</evidence>
<dbReference type="PANTHER" id="PTHR10887">
    <property type="entry name" value="DNA2/NAM7 HELICASE FAMILY"/>
    <property type="match status" value="1"/>
</dbReference>
<gene>
    <name evidence="3" type="ORF">BPAE_0280g00080</name>
</gene>
<dbReference type="Pfam" id="PF13087">
    <property type="entry name" value="AAA_12"/>
    <property type="match status" value="1"/>
</dbReference>
<comment type="caution">
    <text evidence="3">The sequence shown here is derived from an EMBL/GenBank/DDBJ whole genome shotgun (WGS) entry which is preliminary data.</text>
</comment>
<organism evidence="3 4">
    <name type="scientific">Botrytis paeoniae</name>
    <dbReference type="NCBI Taxonomy" id="278948"/>
    <lineage>
        <taxon>Eukaryota</taxon>
        <taxon>Fungi</taxon>
        <taxon>Dikarya</taxon>
        <taxon>Ascomycota</taxon>
        <taxon>Pezizomycotina</taxon>
        <taxon>Leotiomycetes</taxon>
        <taxon>Helotiales</taxon>
        <taxon>Sclerotiniaceae</taxon>
        <taxon>Botrytis</taxon>
    </lineage>
</organism>
<dbReference type="InterPro" id="IPR045055">
    <property type="entry name" value="DNA2/NAM7-like"/>
</dbReference>
<dbReference type="Proteomes" id="UP000297910">
    <property type="component" value="Unassembled WGS sequence"/>
</dbReference>
<keyword evidence="4" id="KW-1185">Reference proteome</keyword>
<dbReference type="EMBL" id="PQXI01000279">
    <property type="protein sequence ID" value="TGO20621.1"/>
    <property type="molecule type" value="Genomic_DNA"/>
</dbReference>
<sequence length="326" mass="37072">MFVNVKNGESAPKPGSQSQLNHANINAIADMIMSIMKHQPFFGLAPLPFDKISIFTPYKVENRELVNQVKMGVRHVWGDEVGRFPLYTTIDSTQGGQNEIILLSSTPPNKTNGSKIGFLKEWNRMNVALTRAQSTLFTFENLDLWRSQLSVLVKGMRCKKLGLSIMNFLDYGYIIDIDGDNTLPASLEELPDHKTWSKTIISVTAANSKISKAFYAIKNEYEDKEKLAELKKSLWTENRKIREHGKAQREKFRLGEAIEAPLRVQRDGEKYCDKEDVDSDDDDEAPEVKDKDGDFEMDANRMLTEVELAEMEEAVVESILQTFLQI</sequence>
<dbReference type="PANTHER" id="PTHR10887:SF341">
    <property type="entry name" value="NFX1-TYPE ZINC FINGER-CONTAINING PROTEIN 1"/>
    <property type="match status" value="1"/>
</dbReference>